<dbReference type="STRING" id="151549.A0A4C1VQQ6"/>
<protein>
    <submittedName>
        <fullName evidence="7">Serine protease inhibitor 77Ba</fullName>
    </submittedName>
</protein>
<keyword evidence="3" id="KW-0722">Serine protease inhibitor</keyword>
<evidence type="ECO:0000259" key="6">
    <source>
        <dbReference type="SMART" id="SM00093"/>
    </source>
</evidence>
<evidence type="ECO:0000256" key="5">
    <source>
        <dbReference type="SAM" id="SignalP"/>
    </source>
</evidence>
<sequence>MLTIFTLLGITVDAVLCGGFFPDLSNLTPNINVKPTLPALPNLNIFTRDCSKDYKDEFRRNLYVFSTNLYKRVAGVKENHFVLSQYSVWRELSAFAENTEGEAQKELLEVLHLPEESCVREKYYNAAKNLERNGEDVTLARKRVFASTRNQDSSWIDFAKRYELFDFAFIQGKNTEDALREVTKAVDASWLKAEHVKDKKGLLVDKMDFTGQWYYGFNESETKEEPFYDDSGKEIGRVNMMKINTKVKIAYLPVLNSKIIELPIGNDKRYRLVLLVPIGRTTVSDVIRLLPHTIIIDIFDNLMESAIALPVAIPRFEIKTEIDELRDLLKGLGIDKVWDDKSIDGVYQRSTLRLVEAGPRAVPAASPLPGLGIGQALRTGLAAAVGADFVANRPFMFGLVDEDTRTCLLTGAYSKPSLI</sequence>
<dbReference type="PANTHER" id="PTHR11461">
    <property type="entry name" value="SERINE PROTEASE INHIBITOR, SERPIN"/>
    <property type="match status" value="1"/>
</dbReference>
<evidence type="ECO:0000256" key="3">
    <source>
        <dbReference type="ARBA" id="ARBA00022900"/>
    </source>
</evidence>
<dbReference type="InterPro" id="IPR023795">
    <property type="entry name" value="Serpin_CS"/>
</dbReference>
<dbReference type="InterPro" id="IPR000215">
    <property type="entry name" value="Serpin_fam"/>
</dbReference>
<dbReference type="Pfam" id="PF00079">
    <property type="entry name" value="Serpin"/>
    <property type="match status" value="1"/>
</dbReference>
<feature type="signal peptide" evidence="5">
    <location>
        <begin position="1"/>
        <end position="17"/>
    </location>
</feature>
<dbReference type="Gene3D" id="3.30.497.10">
    <property type="entry name" value="Antithrombin, subunit I, domain 2"/>
    <property type="match status" value="1"/>
</dbReference>
<dbReference type="InterPro" id="IPR042178">
    <property type="entry name" value="Serpin_sf_1"/>
</dbReference>
<accession>A0A4C1VQQ6</accession>
<comment type="similarity">
    <text evidence="1 4">Belongs to the serpin family.</text>
</comment>
<dbReference type="OrthoDB" id="671595at2759"/>
<comment type="caution">
    <text evidence="7">The sequence shown here is derived from an EMBL/GenBank/DDBJ whole genome shotgun (WGS) entry which is preliminary data.</text>
</comment>
<dbReference type="AlphaFoldDB" id="A0A4C1VQQ6"/>
<dbReference type="InterPro" id="IPR023796">
    <property type="entry name" value="Serpin_dom"/>
</dbReference>
<organism evidence="7 8">
    <name type="scientific">Eumeta variegata</name>
    <name type="common">Bagworm moth</name>
    <name type="synonym">Eumeta japonica</name>
    <dbReference type="NCBI Taxonomy" id="151549"/>
    <lineage>
        <taxon>Eukaryota</taxon>
        <taxon>Metazoa</taxon>
        <taxon>Ecdysozoa</taxon>
        <taxon>Arthropoda</taxon>
        <taxon>Hexapoda</taxon>
        <taxon>Insecta</taxon>
        <taxon>Pterygota</taxon>
        <taxon>Neoptera</taxon>
        <taxon>Endopterygota</taxon>
        <taxon>Lepidoptera</taxon>
        <taxon>Glossata</taxon>
        <taxon>Ditrysia</taxon>
        <taxon>Tineoidea</taxon>
        <taxon>Psychidae</taxon>
        <taxon>Oiketicinae</taxon>
        <taxon>Eumeta</taxon>
    </lineage>
</organism>
<proteinExistence type="inferred from homology"/>
<feature type="chain" id="PRO_5020025524" evidence="5">
    <location>
        <begin position="18"/>
        <end position="419"/>
    </location>
</feature>
<dbReference type="Proteomes" id="UP000299102">
    <property type="component" value="Unassembled WGS sequence"/>
</dbReference>
<keyword evidence="2" id="KW-0646">Protease inhibitor</keyword>
<name>A0A4C1VQQ6_EUMVA</name>
<gene>
    <name evidence="7" type="primary">Spn77Ba</name>
    <name evidence="7" type="ORF">EVAR_36458_1</name>
</gene>
<dbReference type="EMBL" id="BGZK01000386">
    <property type="protein sequence ID" value="GBP40722.1"/>
    <property type="molecule type" value="Genomic_DNA"/>
</dbReference>
<feature type="domain" description="Serpin" evidence="6">
    <location>
        <begin position="67"/>
        <end position="416"/>
    </location>
</feature>
<dbReference type="Gene3D" id="2.30.39.10">
    <property type="entry name" value="Alpha-1-antitrypsin, domain 1"/>
    <property type="match status" value="1"/>
</dbReference>
<evidence type="ECO:0000313" key="7">
    <source>
        <dbReference type="EMBL" id="GBP40722.1"/>
    </source>
</evidence>
<dbReference type="GO" id="GO:0005615">
    <property type="term" value="C:extracellular space"/>
    <property type="evidence" value="ECO:0007669"/>
    <property type="project" value="InterPro"/>
</dbReference>
<dbReference type="SUPFAM" id="SSF56574">
    <property type="entry name" value="Serpins"/>
    <property type="match status" value="1"/>
</dbReference>
<dbReference type="GO" id="GO:0004867">
    <property type="term" value="F:serine-type endopeptidase inhibitor activity"/>
    <property type="evidence" value="ECO:0007669"/>
    <property type="project" value="UniProtKB-KW"/>
</dbReference>
<dbReference type="InterPro" id="IPR036186">
    <property type="entry name" value="Serpin_sf"/>
</dbReference>
<dbReference type="PROSITE" id="PS00284">
    <property type="entry name" value="SERPIN"/>
    <property type="match status" value="1"/>
</dbReference>
<evidence type="ECO:0000256" key="4">
    <source>
        <dbReference type="RuleBase" id="RU000411"/>
    </source>
</evidence>
<reference evidence="7 8" key="1">
    <citation type="journal article" date="2019" name="Commun. Biol.">
        <title>The bagworm genome reveals a unique fibroin gene that provides high tensile strength.</title>
        <authorList>
            <person name="Kono N."/>
            <person name="Nakamura H."/>
            <person name="Ohtoshi R."/>
            <person name="Tomita M."/>
            <person name="Numata K."/>
            <person name="Arakawa K."/>
        </authorList>
    </citation>
    <scope>NUCLEOTIDE SEQUENCE [LARGE SCALE GENOMIC DNA]</scope>
</reference>
<evidence type="ECO:0000256" key="1">
    <source>
        <dbReference type="ARBA" id="ARBA00009500"/>
    </source>
</evidence>
<dbReference type="PANTHER" id="PTHR11461:SF211">
    <property type="entry name" value="GH10112P-RELATED"/>
    <property type="match status" value="1"/>
</dbReference>
<evidence type="ECO:0000313" key="8">
    <source>
        <dbReference type="Proteomes" id="UP000299102"/>
    </source>
</evidence>
<keyword evidence="8" id="KW-1185">Reference proteome</keyword>
<evidence type="ECO:0000256" key="2">
    <source>
        <dbReference type="ARBA" id="ARBA00022690"/>
    </source>
</evidence>
<dbReference type="InterPro" id="IPR042185">
    <property type="entry name" value="Serpin_sf_2"/>
</dbReference>
<keyword evidence="5" id="KW-0732">Signal</keyword>
<dbReference type="SMART" id="SM00093">
    <property type="entry name" value="SERPIN"/>
    <property type="match status" value="1"/>
</dbReference>